<dbReference type="SFLD" id="SFLDG01383">
    <property type="entry name" value="cyclic_pyranopterin_phosphate"/>
    <property type="match status" value="1"/>
</dbReference>
<evidence type="ECO:0000256" key="9">
    <source>
        <dbReference type="ARBA" id="ARBA00023014"/>
    </source>
</evidence>
<keyword evidence="7" id="KW-0547">Nucleotide-binding</keyword>
<evidence type="ECO:0000313" key="16">
    <source>
        <dbReference type="Proteomes" id="UP001158576"/>
    </source>
</evidence>
<comment type="cofactor">
    <cofactor evidence="1">
        <name>[4Fe-4S] cluster</name>
        <dbReference type="ChEBI" id="CHEBI:49883"/>
    </cofactor>
</comment>
<keyword evidence="10" id="KW-0342">GTP-binding</keyword>
<dbReference type="InterPro" id="IPR013483">
    <property type="entry name" value="MoaA"/>
</dbReference>
<dbReference type="SFLD" id="SFLDS00029">
    <property type="entry name" value="Radical_SAM"/>
    <property type="match status" value="1"/>
</dbReference>
<dbReference type="Gene3D" id="3.20.20.70">
    <property type="entry name" value="Aldolase class I"/>
    <property type="match status" value="1"/>
</dbReference>
<dbReference type="InterPro" id="IPR007197">
    <property type="entry name" value="rSAM"/>
</dbReference>
<dbReference type="EMBL" id="OU015566">
    <property type="protein sequence ID" value="CAG5105107.1"/>
    <property type="molecule type" value="Genomic_DNA"/>
</dbReference>
<evidence type="ECO:0000256" key="7">
    <source>
        <dbReference type="ARBA" id="ARBA00022741"/>
    </source>
</evidence>
<keyword evidence="12" id="KW-0456">Lyase</keyword>
<keyword evidence="8" id="KW-0408">Iron</keyword>
<keyword evidence="11" id="KW-0501">Molybdenum cofactor biosynthesis</keyword>
<dbReference type="SFLD" id="SFLDG01386">
    <property type="entry name" value="main_SPASM_domain-containing"/>
    <property type="match status" value="1"/>
</dbReference>
<comment type="pathway">
    <text evidence="2">Cofactor biosynthesis; molybdopterin biosynthesis.</text>
</comment>
<organism evidence="15 16">
    <name type="scientific">Oikopleura dioica</name>
    <name type="common">Tunicate</name>
    <dbReference type="NCBI Taxonomy" id="34765"/>
    <lineage>
        <taxon>Eukaryota</taxon>
        <taxon>Metazoa</taxon>
        <taxon>Chordata</taxon>
        <taxon>Tunicata</taxon>
        <taxon>Appendicularia</taxon>
        <taxon>Copelata</taxon>
        <taxon>Oikopleuridae</taxon>
        <taxon>Oikopleura</taxon>
    </lineage>
</organism>
<evidence type="ECO:0000256" key="12">
    <source>
        <dbReference type="ARBA" id="ARBA00023239"/>
    </source>
</evidence>
<dbReference type="InterPro" id="IPR040064">
    <property type="entry name" value="MoaA-like"/>
</dbReference>
<evidence type="ECO:0000256" key="4">
    <source>
        <dbReference type="ARBA" id="ARBA00022485"/>
    </source>
</evidence>
<dbReference type="InterPro" id="IPR006638">
    <property type="entry name" value="Elp3/MiaA/NifB-like_rSAM"/>
</dbReference>
<evidence type="ECO:0000256" key="1">
    <source>
        <dbReference type="ARBA" id="ARBA00001966"/>
    </source>
</evidence>
<protein>
    <recommendedName>
        <fullName evidence="3">GTP 3',8-cyclase</fullName>
        <ecNumber evidence="3">4.1.99.22</ecNumber>
    </recommendedName>
</protein>
<dbReference type="EC" id="4.1.99.22" evidence="3"/>
<evidence type="ECO:0000256" key="8">
    <source>
        <dbReference type="ARBA" id="ARBA00023004"/>
    </source>
</evidence>
<dbReference type="Proteomes" id="UP001158576">
    <property type="component" value="Chromosome 1"/>
</dbReference>
<evidence type="ECO:0000256" key="6">
    <source>
        <dbReference type="ARBA" id="ARBA00022723"/>
    </source>
</evidence>
<evidence type="ECO:0000256" key="10">
    <source>
        <dbReference type="ARBA" id="ARBA00023134"/>
    </source>
</evidence>
<dbReference type="PROSITE" id="PS51918">
    <property type="entry name" value="RADICAL_SAM"/>
    <property type="match status" value="1"/>
</dbReference>
<keyword evidence="16" id="KW-1185">Reference proteome</keyword>
<keyword evidence="5" id="KW-0949">S-adenosyl-L-methionine</keyword>
<dbReference type="HAMAP" id="MF_01225_B">
    <property type="entry name" value="MoaA_B"/>
    <property type="match status" value="1"/>
</dbReference>
<evidence type="ECO:0000313" key="15">
    <source>
        <dbReference type="EMBL" id="CAG5105107.1"/>
    </source>
</evidence>
<name>A0ABN7STD7_OIKDI</name>
<comment type="catalytic activity">
    <reaction evidence="13">
        <text>GTP + AH2 + S-adenosyl-L-methionine = (8S)-3',8-cyclo-7,8-dihydroguanosine 5'-triphosphate + 5'-deoxyadenosine + L-methionine + A + H(+)</text>
        <dbReference type="Rhea" id="RHEA:49576"/>
        <dbReference type="ChEBI" id="CHEBI:13193"/>
        <dbReference type="ChEBI" id="CHEBI:15378"/>
        <dbReference type="ChEBI" id="CHEBI:17319"/>
        <dbReference type="ChEBI" id="CHEBI:17499"/>
        <dbReference type="ChEBI" id="CHEBI:37565"/>
        <dbReference type="ChEBI" id="CHEBI:57844"/>
        <dbReference type="ChEBI" id="CHEBI:59789"/>
        <dbReference type="ChEBI" id="CHEBI:131766"/>
        <dbReference type="EC" id="4.1.99.22"/>
    </reaction>
</comment>
<gene>
    <name evidence="15" type="ORF">OKIOD_LOCUS10606</name>
</gene>
<sequence>MSRTFGRRLGTLVDSHGRPHDYLRISLTEKCNLRCRYCMPIEGVKLTPSDQLLSAQELYRFSSLLVKNAGVSKIRLTGGEPLVRKEIQEIISDLNSLREDGVKQIGITTNGVSLSRRKAKRLKEAGLDTANISLDTLEPMKAEFITRRPKEMHFSVMKAIENSIDAGITTKINCVLQRGLNDDEIIDFVKLSKDLPITVRFIEFMPFNGNEWAKGKRFISLREILRIVTAEFGEIEHQRGERSDVAKNYRVPGFAGNFGIIGSMSQPFCSGCNRIRLTADGMIKNCLFSNETDDLDLRKYLRDSSISDDELLTIVQDHLQHKKASHGGMEFLEKTRDQNRAMTSIGG</sequence>
<feature type="domain" description="Radical SAM core" evidence="14">
    <location>
        <begin position="15"/>
        <end position="242"/>
    </location>
</feature>
<keyword evidence="6" id="KW-0479">Metal-binding</keyword>
<dbReference type="SMART" id="SM00729">
    <property type="entry name" value="Elp3"/>
    <property type="match status" value="1"/>
</dbReference>
<evidence type="ECO:0000259" key="14">
    <source>
        <dbReference type="PROSITE" id="PS51918"/>
    </source>
</evidence>
<keyword evidence="4" id="KW-0004">4Fe-4S</keyword>
<evidence type="ECO:0000256" key="11">
    <source>
        <dbReference type="ARBA" id="ARBA00023150"/>
    </source>
</evidence>
<reference evidence="15 16" key="1">
    <citation type="submission" date="2021-04" db="EMBL/GenBank/DDBJ databases">
        <authorList>
            <person name="Bliznina A."/>
        </authorList>
    </citation>
    <scope>NUCLEOTIDE SEQUENCE [LARGE SCALE GENOMIC DNA]</scope>
</reference>
<dbReference type="Pfam" id="PF06463">
    <property type="entry name" value="Mob_synth_C"/>
    <property type="match status" value="1"/>
</dbReference>
<dbReference type="InterPro" id="IPR050105">
    <property type="entry name" value="MoCo_biosynth_MoaA/MoaC"/>
</dbReference>
<dbReference type="CDD" id="cd21117">
    <property type="entry name" value="Twitch_MoaA"/>
    <property type="match status" value="1"/>
</dbReference>
<keyword evidence="9" id="KW-0411">Iron-sulfur</keyword>
<dbReference type="InterPro" id="IPR013785">
    <property type="entry name" value="Aldolase_TIM"/>
</dbReference>
<proteinExistence type="inferred from homology"/>
<dbReference type="InterPro" id="IPR010505">
    <property type="entry name" value="MoaA_twitch"/>
</dbReference>
<dbReference type="InterPro" id="IPR058240">
    <property type="entry name" value="rSAM_sf"/>
</dbReference>
<dbReference type="PROSITE" id="PS01305">
    <property type="entry name" value="MOAA_NIFB_PQQE"/>
    <property type="match status" value="1"/>
</dbReference>
<dbReference type="InterPro" id="IPR000385">
    <property type="entry name" value="MoaA_NifB_PqqE_Fe-S-bd_CS"/>
</dbReference>
<dbReference type="SFLD" id="SFLDG01067">
    <property type="entry name" value="SPASM/twitch_domain_containing"/>
    <property type="match status" value="1"/>
</dbReference>
<dbReference type="PANTHER" id="PTHR22960:SF0">
    <property type="entry name" value="MOLYBDENUM COFACTOR BIOSYNTHESIS PROTEIN 1"/>
    <property type="match status" value="1"/>
</dbReference>
<dbReference type="CDD" id="cd01335">
    <property type="entry name" value="Radical_SAM"/>
    <property type="match status" value="1"/>
</dbReference>
<evidence type="ECO:0000256" key="2">
    <source>
        <dbReference type="ARBA" id="ARBA00005046"/>
    </source>
</evidence>
<dbReference type="SUPFAM" id="SSF102114">
    <property type="entry name" value="Radical SAM enzymes"/>
    <property type="match status" value="1"/>
</dbReference>
<evidence type="ECO:0000256" key="13">
    <source>
        <dbReference type="ARBA" id="ARBA00048697"/>
    </source>
</evidence>
<dbReference type="Pfam" id="PF04055">
    <property type="entry name" value="Radical_SAM"/>
    <property type="match status" value="1"/>
</dbReference>
<dbReference type="PANTHER" id="PTHR22960">
    <property type="entry name" value="MOLYBDOPTERIN COFACTOR SYNTHESIS PROTEIN A"/>
    <property type="match status" value="1"/>
</dbReference>
<evidence type="ECO:0000256" key="3">
    <source>
        <dbReference type="ARBA" id="ARBA00012167"/>
    </source>
</evidence>
<evidence type="ECO:0000256" key="5">
    <source>
        <dbReference type="ARBA" id="ARBA00022691"/>
    </source>
</evidence>
<accession>A0ABN7STD7</accession>
<dbReference type="NCBIfam" id="TIGR02666">
    <property type="entry name" value="moaA"/>
    <property type="match status" value="1"/>
</dbReference>